<dbReference type="EMBL" id="AP019299">
    <property type="protein sequence ID" value="BBH00300.1"/>
    <property type="molecule type" value="Genomic_DNA"/>
</dbReference>
<organism evidence="1">
    <name type="scientific">Prunus dulcis</name>
    <name type="common">Almond</name>
    <name type="synonym">Amygdalus dulcis</name>
    <dbReference type="NCBI Taxonomy" id="3755"/>
    <lineage>
        <taxon>Eukaryota</taxon>
        <taxon>Viridiplantae</taxon>
        <taxon>Streptophyta</taxon>
        <taxon>Embryophyta</taxon>
        <taxon>Tracheophyta</taxon>
        <taxon>Spermatophyta</taxon>
        <taxon>Magnoliopsida</taxon>
        <taxon>eudicotyledons</taxon>
        <taxon>Gunneridae</taxon>
        <taxon>Pentapetalae</taxon>
        <taxon>rosids</taxon>
        <taxon>fabids</taxon>
        <taxon>Rosales</taxon>
        <taxon>Rosaceae</taxon>
        <taxon>Amygdaloideae</taxon>
        <taxon>Amygdaleae</taxon>
        <taxon>Prunus</taxon>
    </lineage>
</organism>
<reference evidence="1" key="1">
    <citation type="journal article" date="2019" name="Science">
        <title>Mutation of a bHLH transcription factor allowed almond domestication.</title>
        <authorList>
            <person name="Sanchez-Perez R."/>
            <person name="Pavan S."/>
            <person name="Mazzeo R."/>
            <person name="Moldovan C."/>
            <person name="Aiese Cigliano R."/>
            <person name="Del Cueto J."/>
            <person name="Ricciardi F."/>
            <person name="Lotti C."/>
            <person name="Ricciardi L."/>
            <person name="Dicenta F."/>
            <person name="Lopez-Marques R.L."/>
            <person name="Lindberg Moller B."/>
        </authorList>
    </citation>
    <scope>NUCLEOTIDE SEQUENCE</scope>
</reference>
<name>A0A4Y1R7W4_PRUDU</name>
<sequence>MVDNLDTPKGKGLSIWIPLSYSRYQPVFGKLKSSLIMSKRTRNTARKQIMQEPHNLNISNHIQVPNKNVCHINNDDIKLSYLQGQDLHQREKKS</sequence>
<dbReference type="AlphaFoldDB" id="A0A4Y1R7W4"/>
<protein>
    <submittedName>
        <fullName evidence="1">Receptor like protein 19</fullName>
    </submittedName>
</protein>
<keyword evidence="1" id="KW-0675">Receptor</keyword>
<gene>
    <name evidence="1" type="ORF">Prudu_010252</name>
</gene>
<proteinExistence type="predicted"/>
<evidence type="ECO:0000313" key="1">
    <source>
        <dbReference type="EMBL" id="BBH00300.1"/>
    </source>
</evidence>
<accession>A0A4Y1R7W4</accession>